<evidence type="ECO:0000256" key="2">
    <source>
        <dbReference type="ARBA" id="ARBA00018672"/>
    </source>
</evidence>
<evidence type="ECO:0000256" key="7">
    <source>
        <dbReference type="ARBA" id="ARBA00023125"/>
    </source>
</evidence>
<dbReference type="GO" id="GO:0000160">
    <property type="term" value="P:phosphorelay signal transduction system"/>
    <property type="evidence" value="ECO:0007669"/>
    <property type="project" value="UniProtKB-KW"/>
</dbReference>
<dbReference type="EMBL" id="AGYR01000001">
    <property type="protein sequence ID" value="ENZ20196.1"/>
    <property type="molecule type" value="Genomic_DNA"/>
</dbReference>
<dbReference type="AlphaFoldDB" id="A0A0E2HVE1"/>
<dbReference type="PROSITE" id="PS00041">
    <property type="entry name" value="HTH_ARAC_FAMILY_1"/>
    <property type="match status" value="1"/>
</dbReference>
<dbReference type="PATRIC" id="fig|999408.3.peg.134"/>
<dbReference type="SUPFAM" id="SSF52172">
    <property type="entry name" value="CheY-like"/>
    <property type="match status" value="1"/>
</dbReference>
<dbReference type="InterPro" id="IPR018060">
    <property type="entry name" value="HTH_AraC"/>
</dbReference>
<evidence type="ECO:0000313" key="13">
    <source>
        <dbReference type="EMBL" id="ENZ20196.1"/>
    </source>
</evidence>
<dbReference type="InterPro" id="IPR018062">
    <property type="entry name" value="HTH_AraC-typ_CS"/>
</dbReference>
<keyword evidence="4 10" id="KW-0597">Phosphoprotein</keyword>
<dbReference type="Gene3D" id="3.40.50.2300">
    <property type="match status" value="1"/>
</dbReference>
<feature type="domain" description="HTH araC/xylS-type" evidence="11">
    <location>
        <begin position="162"/>
        <end position="260"/>
    </location>
</feature>
<dbReference type="HOGENOM" id="CLU_000445_5_1_9"/>
<organism evidence="13 14">
    <name type="scientific">[Clostridium] clostridioforme 90A8</name>
    <dbReference type="NCBI Taxonomy" id="999408"/>
    <lineage>
        <taxon>Bacteria</taxon>
        <taxon>Bacillati</taxon>
        <taxon>Bacillota</taxon>
        <taxon>Clostridia</taxon>
        <taxon>Lachnospirales</taxon>
        <taxon>Lachnospiraceae</taxon>
        <taxon>Enterocloster</taxon>
    </lineage>
</organism>
<dbReference type="SMART" id="SM00342">
    <property type="entry name" value="HTH_ARAC"/>
    <property type="match status" value="1"/>
</dbReference>
<comment type="subcellular location">
    <subcellularLocation>
        <location evidence="1">Cytoplasm</location>
    </subcellularLocation>
</comment>
<dbReference type="RefSeq" id="WP_002593175.1">
    <property type="nucleotide sequence ID" value="NZ_KB850976.1"/>
</dbReference>
<keyword evidence="6" id="KW-0805">Transcription regulation</keyword>
<dbReference type="InterPro" id="IPR009057">
    <property type="entry name" value="Homeodomain-like_sf"/>
</dbReference>
<dbReference type="Gene3D" id="1.10.10.60">
    <property type="entry name" value="Homeodomain-like"/>
    <property type="match status" value="2"/>
</dbReference>
<name>A0A0E2HVE1_9FIRM</name>
<dbReference type="InterPro" id="IPR051552">
    <property type="entry name" value="HptR"/>
</dbReference>
<dbReference type="Pfam" id="PF12833">
    <property type="entry name" value="HTH_18"/>
    <property type="match status" value="1"/>
</dbReference>
<dbReference type="CDD" id="cd17536">
    <property type="entry name" value="REC_YesN-like"/>
    <property type="match status" value="1"/>
</dbReference>
<evidence type="ECO:0000256" key="6">
    <source>
        <dbReference type="ARBA" id="ARBA00023015"/>
    </source>
</evidence>
<comment type="function">
    <text evidence="9">May play the central regulatory role in sporulation. It may be an element of the effector pathway responsible for the activation of sporulation genes in response to nutritional stress. Spo0A may act in concert with spo0H (a sigma factor) to control the expression of some genes that are critical to the sporulation process.</text>
</comment>
<evidence type="ECO:0000259" key="12">
    <source>
        <dbReference type="PROSITE" id="PS50110"/>
    </source>
</evidence>
<evidence type="ECO:0000256" key="8">
    <source>
        <dbReference type="ARBA" id="ARBA00023163"/>
    </source>
</evidence>
<dbReference type="PANTHER" id="PTHR42713:SF3">
    <property type="entry name" value="TRANSCRIPTIONAL REGULATORY PROTEIN HPTR"/>
    <property type="match status" value="1"/>
</dbReference>
<evidence type="ECO:0000256" key="5">
    <source>
        <dbReference type="ARBA" id="ARBA00023012"/>
    </source>
</evidence>
<dbReference type="SUPFAM" id="SSF46689">
    <property type="entry name" value="Homeodomain-like"/>
    <property type="match status" value="2"/>
</dbReference>
<keyword evidence="8" id="KW-0804">Transcription</keyword>
<proteinExistence type="predicted"/>
<evidence type="ECO:0000256" key="1">
    <source>
        <dbReference type="ARBA" id="ARBA00004496"/>
    </source>
</evidence>
<dbReference type="Pfam" id="PF00072">
    <property type="entry name" value="Response_reg"/>
    <property type="match status" value="1"/>
</dbReference>
<feature type="modified residue" description="4-aspartylphosphate" evidence="10">
    <location>
        <position position="56"/>
    </location>
</feature>
<evidence type="ECO:0000256" key="9">
    <source>
        <dbReference type="ARBA" id="ARBA00024867"/>
    </source>
</evidence>
<accession>A0A0E2HVE1</accession>
<keyword evidence="3" id="KW-0963">Cytoplasm</keyword>
<gene>
    <name evidence="13" type="ORF">HMPREF1090_00125</name>
</gene>
<dbReference type="GO" id="GO:0005737">
    <property type="term" value="C:cytoplasm"/>
    <property type="evidence" value="ECO:0007669"/>
    <property type="project" value="UniProtKB-SubCell"/>
</dbReference>
<sequence length="274" mass="31450">MLLKVVIVEDEEIIRKGLTLALNWLDMGCIIVGTARDGAEGLETIRREQPDIVLTDIKMPKMNGLKMIETAIKDQHFYSLVLTSYSEFELARQAIHMGVTDYLLKPVDEDELKESLDKIRQQIAYASKYEKIEKISRDRILTVYDEWRIFESAKNSMDPYVKRAYEFVKQHYKEKVSINQVAESLGVSTSYLSRKLKAGLNTTFVDLLNQYRIKKALNMLSEGTMRIYEISDELGFSEYKHFCGVFKKYTNVTPSEFIKNGGVAVVGEKDSPLS</sequence>
<evidence type="ECO:0000256" key="4">
    <source>
        <dbReference type="ARBA" id="ARBA00022553"/>
    </source>
</evidence>
<dbReference type="PROSITE" id="PS01124">
    <property type="entry name" value="HTH_ARAC_FAMILY_2"/>
    <property type="match status" value="1"/>
</dbReference>
<evidence type="ECO:0000256" key="10">
    <source>
        <dbReference type="PROSITE-ProRule" id="PRU00169"/>
    </source>
</evidence>
<feature type="domain" description="Response regulatory" evidence="12">
    <location>
        <begin position="4"/>
        <end position="120"/>
    </location>
</feature>
<keyword evidence="7" id="KW-0238">DNA-binding</keyword>
<dbReference type="PANTHER" id="PTHR42713">
    <property type="entry name" value="HISTIDINE KINASE-RELATED"/>
    <property type="match status" value="1"/>
</dbReference>
<keyword evidence="5" id="KW-0902">Two-component regulatory system</keyword>
<dbReference type="PROSITE" id="PS50110">
    <property type="entry name" value="RESPONSE_REGULATORY"/>
    <property type="match status" value="1"/>
</dbReference>
<reference evidence="13 14" key="1">
    <citation type="submission" date="2013-01" db="EMBL/GenBank/DDBJ databases">
        <title>The Genome Sequence of Clostridium clostridioforme 90A8.</title>
        <authorList>
            <consortium name="The Broad Institute Genome Sequencing Platform"/>
            <person name="Earl A."/>
            <person name="Ward D."/>
            <person name="Feldgarden M."/>
            <person name="Gevers D."/>
            <person name="Courvalin P."/>
            <person name="Lambert T."/>
            <person name="Walker B."/>
            <person name="Young S.K."/>
            <person name="Zeng Q."/>
            <person name="Gargeya S."/>
            <person name="Fitzgerald M."/>
            <person name="Haas B."/>
            <person name="Abouelleil A."/>
            <person name="Alvarado L."/>
            <person name="Arachchi H.M."/>
            <person name="Berlin A.M."/>
            <person name="Chapman S.B."/>
            <person name="Dewar J."/>
            <person name="Goldberg J."/>
            <person name="Griggs A."/>
            <person name="Gujja S."/>
            <person name="Hansen M."/>
            <person name="Howarth C."/>
            <person name="Imamovic A."/>
            <person name="Larimer J."/>
            <person name="McCowan C."/>
            <person name="Murphy C."/>
            <person name="Neiman D."/>
            <person name="Pearson M."/>
            <person name="Priest M."/>
            <person name="Roberts A."/>
            <person name="Saif S."/>
            <person name="Shea T."/>
            <person name="Sisk P."/>
            <person name="Sykes S."/>
            <person name="Wortman J."/>
            <person name="Nusbaum C."/>
            <person name="Birren B."/>
        </authorList>
    </citation>
    <scope>NUCLEOTIDE SEQUENCE [LARGE SCALE GENOMIC DNA]</scope>
    <source>
        <strain evidence="13 14">90A8</strain>
    </source>
</reference>
<dbReference type="GO" id="GO:0003700">
    <property type="term" value="F:DNA-binding transcription factor activity"/>
    <property type="evidence" value="ECO:0007669"/>
    <property type="project" value="InterPro"/>
</dbReference>
<evidence type="ECO:0000313" key="14">
    <source>
        <dbReference type="Proteomes" id="UP000013085"/>
    </source>
</evidence>
<evidence type="ECO:0000256" key="3">
    <source>
        <dbReference type="ARBA" id="ARBA00022490"/>
    </source>
</evidence>
<dbReference type="Proteomes" id="UP000013085">
    <property type="component" value="Unassembled WGS sequence"/>
</dbReference>
<evidence type="ECO:0000259" key="11">
    <source>
        <dbReference type="PROSITE" id="PS01124"/>
    </source>
</evidence>
<dbReference type="InterPro" id="IPR011006">
    <property type="entry name" value="CheY-like_superfamily"/>
</dbReference>
<dbReference type="GO" id="GO:0043565">
    <property type="term" value="F:sequence-specific DNA binding"/>
    <property type="evidence" value="ECO:0007669"/>
    <property type="project" value="InterPro"/>
</dbReference>
<dbReference type="InterPro" id="IPR001789">
    <property type="entry name" value="Sig_transdc_resp-reg_receiver"/>
</dbReference>
<protein>
    <recommendedName>
        <fullName evidence="2">Stage 0 sporulation protein A homolog</fullName>
    </recommendedName>
</protein>
<comment type="caution">
    <text evidence="13">The sequence shown here is derived from an EMBL/GenBank/DDBJ whole genome shotgun (WGS) entry which is preliminary data.</text>
</comment>
<dbReference type="SMART" id="SM00448">
    <property type="entry name" value="REC"/>
    <property type="match status" value="1"/>
</dbReference>